<dbReference type="Pfam" id="PF03466">
    <property type="entry name" value="LysR_substrate"/>
    <property type="match status" value="1"/>
</dbReference>
<dbReference type="EMBL" id="BARV01006508">
    <property type="protein sequence ID" value="GAI13881.1"/>
    <property type="molecule type" value="Genomic_DNA"/>
</dbReference>
<dbReference type="InterPro" id="IPR036388">
    <property type="entry name" value="WH-like_DNA-bd_sf"/>
</dbReference>
<dbReference type="FunFam" id="1.10.10.10:FF:000001">
    <property type="entry name" value="LysR family transcriptional regulator"/>
    <property type="match status" value="1"/>
</dbReference>
<dbReference type="PROSITE" id="PS50931">
    <property type="entry name" value="HTH_LYSR"/>
    <property type="match status" value="1"/>
</dbReference>
<name>X1M706_9ZZZZ</name>
<evidence type="ECO:0000256" key="3">
    <source>
        <dbReference type="ARBA" id="ARBA00023125"/>
    </source>
</evidence>
<dbReference type="InterPro" id="IPR000847">
    <property type="entry name" value="LysR_HTH_N"/>
</dbReference>
<comment type="similarity">
    <text evidence="1">Belongs to the LysR transcriptional regulatory family.</text>
</comment>
<dbReference type="PRINTS" id="PR00039">
    <property type="entry name" value="HTHLYSR"/>
</dbReference>
<evidence type="ECO:0000259" key="5">
    <source>
        <dbReference type="PROSITE" id="PS50931"/>
    </source>
</evidence>
<evidence type="ECO:0000256" key="4">
    <source>
        <dbReference type="ARBA" id="ARBA00023163"/>
    </source>
</evidence>
<dbReference type="Gene3D" id="3.40.190.10">
    <property type="entry name" value="Periplasmic binding protein-like II"/>
    <property type="match status" value="2"/>
</dbReference>
<evidence type="ECO:0000256" key="1">
    <source>
        <dbReference type="ARBA" id="ARBA00009437"/>
    </source>
</evidence>
<feature type="domain" description="HTH lysR-type" evidence="5">
    <location>
        <begin position="24"/>
        <end position="81"/>
    </location>
</feature>
<organism evidence="6">
    <name type="scientific">marine sediment metagenome</name>
    <dbReference type="NCBI Taxonomy" id="412755"/>
    <lineage>
        <taxon>unclassified sequences</taxon>
        <taxon>metagenomes</taxon>
        <taxon>ecological metagenomes</taxon>
    </lineage>
</organism>
<dbReference type="PANTHER" id="PTHR30126">
    <property type="entry name" value="HTH-TYPE TRANSCRIPTIONAL REGULATOR"/>
    <property type="match status" value="1"/>
</dbReference>
<dbReference type="InterPro" id="IPR036390">
    <property type="entry name" value="WH_DNA-bd_sf"/>
</dbReference>
<dbReference type="GO" id="GO:0000976">
    <property type="term" value="F:transcription cis-regulatory region binding"/>
    <property type="evidence" value="ECO:0007669"/>
    <property type="project" value="TreeGrafter"/>
</dbReference>
<dbReference type="AlphaFoldDB" id="X1M706"/>
<feature type="non-terminal residue" evidence="6">
    <location>
        <position position="306"/>
    </location>
</feature>
<dbReference type="InterPro" id="IPR047788">
    <property type="entry name" value="LysR-like_Sec_metab"/>
</dbReference>
<dbReference type="CDD" id="cd08420">
    <property type="entry name" value="PBP2_CysL_like"/>
    <property type="match status" value="1"/>
</dbReference>
<accession>X1M706</accession>
<dbReference type="InterPro" id="IPR005119">
    <property type="entry name" value="LysR_subst-bd"/>
</dbReference>
<dbReference type="NCBIfam" id="NF040786">
    <property type="entry name" value="LysR_Sec_metab"/>
    <property type="match status" value="1"/>
</dbReference>
<protein>
    <recommendedName>
        <fullName evidence="5">HTH lysR-type domain-containing protein</fullName>
    </recommendedName>
</protein>
<proteinExistence type="inferred from homology"/>
<comment type="caution">
    <text evidence="6">The sequence shown here is derived from an EMBL/GenBank/DDBJ whole genome shotgun (WGS) entry which is preliminary data.</text>
</comment>
<sequence>MVIIRNSSLPQAGFFMSYNQFRNITIQQMESLIHLVEEGSFSRAAKRVFLTQPALTKHIKNLEDSVNARIVNREKMGISLTPEGRVLYDYARRILKLRDEAKEKILRIKENESGNIFVSASTIPATYILPHLLNEFKKLFPDIRAYIQANDSEETLGMILNNQAEIGFIGKQTLNRKLNVGPLWMDTLVLAVPADHPWRKKDYVTLDEVSKEPFIIREIGSATREILEEYLLKNTEKSLSKFNIVCEMGSSEAVKEAIIAGLGASILSIHAIKRELRQGSLIGVPIQDCTIQRYFCLIYKKQFSLM</sequence>
<dbReference type="Pfam" id="PF00126">
    <property type="entry name" value="HTH_1"/>
    <property type="match status" value="1"/>
</dbReference>
<dbReference type="PANTHER" id="PTHR30126:SF64">
    <property type="entry name" value="HTH-TYPE TRANSCRIPTIONAL REGULATOR CITR"/>
    <property type="match status" value="1"/>
</dbReference>
<reference evidence="6" key="1">
    <citation type="journal article" date="2014" name="Front. Microbiol.">
        <title>High frequency of phylogenetically diverse reductive dehalogenase-homologous genes in deep subseafloor sedimentary metagenomes.</title>
        <authorList>
            <person name="Kawai M."/>
            <person name="Futagami T."/>
            <person name="Toyoda A."/>
            <person name="Takaki Y."/>
            <person name="Nishi S."/>
            <person name="Hori S."/>
            <person name="Arai W."/>
            <person name="Tsubouchi T."/>
            <person name="Morono Y."/>
            <person name="Uchiyama I."/>
            <person name="Ito T."/>
            <person name="Fujiyama A."/>
            <person name="Inagaki F."/>
            <person name="Takami H."/>
        </authorList>
    </citation>
    <scope>NUCLEOTIDE SEQUENCE</scope>
    <source>
        <strain evidence="6">Expedition CK06-06</strain>
    </source>
</reference>
<keyword evidence="4" id="KW-0804">Transcription</keyword>
<evidence type="ECO:0000313" key="6">
    <source>
        <dbReference type="EMBL" id="GAI13881.1"/>
    </source>
</evidence>
<keyword evidence="2" id="KW-0805">Transcription regulation</keyword>
<dbReference type="SUPFAM" id="SSF53850">
    <property type="entry name" value="Periplasmic binding protein-like II"/>
    <property type="match status" value="1"/>
</dbReference>
<keyword evidence="3" id="KW-0238">DNA-binding</keyword>
<dbReference type="SUPFAM" id="SSF46785">
    <property type="entry name" value="Winged helix' DNA-binding domain"/>
    <property type="match status" value="1"/>
</dbReference>
<gene>
    <name evidence="6" type="ORF">S06H3_13335</name>
</gene>
<dbReference type="GO" id="GO:0003700">
    <property type="term" value="F:DNA-binding transcription factor activity"/>
    <property type="evidence" value="ECO:0007669"/>
    <property type="project" value="InterPro"/>
</dbReference>
<evidence type="ECO:0000256" key="2">
    <source>
        <dbReference type="ARBA" id="ARBA00023015"/>
    </source>
</evidence>
<dbReference type="Gene3D" id="1.10.10.10">
    <property type="entry name" value="Winged helix-like DNA-binding domain superfamily/Winged helix DNA-binding domain"/>
    <property type="match status" value="1"/>
</dbReference>